<dbReference type="STRING" id="1797259.A2989_00630"/>
<evidence type="ECO:0000256" key="5">
    <source>
        <dbReference type="RuleBase" id="RU003869"/>
    </source>
</evidence>
<dbReference type="InterPro" id="IPR020040">
    <property type="entry name" value="Ribosomal_uL6_a/b-dom"/>
</dbReference>
<evidence type="ECO:0000256" key="1">
    <source>
        <dbReference type="ARBA" id="ARBA00022980"/>
    </source>
</evidence>
<accession>A0A1F4ZAS7</accession>
<evidence type="ECO:0000256" key="6">
    <source>
        <dbReference type="RuleBase" id="RU003870"/>
    </source>
</evidence>
<dbReference type="GO" id="GO:0019843">
    <property type="term" value="F:rRNA binding"/>
    <property type="evidence" value="ECO:0007669"/>
    <property type="project" value="UniProtKB-UniRule"/>
</dbReference>
<proteinExistence type="inferred from homology"/>
<dbReference type="PIRSF" id="PIRSF002162">
    <property type="entry name" value="Ribosomal_L6"/>
    <property type="match status" value="1"/>
</dbReference>
<dbReference type="InterPro" id="IPR000702">
    <property type="entry name" value="Ribosomal_uL6-like"/>
</dbReference>
<keyword evidence="6" id="KW-0694">RNA-binding</keyword>
<dbReference type="AlphaFoldDB" id="A0A1F4ZAS7"/>
<dbReference type="Gene3D" id="3.90.930.12">
    <property type="entry name" value="Ribosomal protein L6, alpha-beta domain"/>
    <property type="match status" value="2"/>
</dbReference>
<dbReference type="NCBIfam" id="TIGR03654">
    <property type="entry name" value="L6_bact"/>
    <property type="match status" value="1"/>
</dbReference>
<dbReference type="Proteomes" id="UP000177080">
    <property type="component" value="Unassembled WGS sequence"/>
</dbReference>
<keyword evidence="1 5" id="KW-0689">Ribosomal protein</keyword>
<comment type="similarity">
    <text evidence="5">Belongs to the universal ribosomal protein uL6 family.</text>
</comment>
<reference evidence="8 9" key="1">
    <citation type="journal article" date="2016" name="Nat. Commun.">
        <title>Thousands of microbial genomes shed light on interconnected biogeochemical processes in an aquifer system.</title>
        <authorList>
            <person name="Anantharaman K."/>
            <person name="Brown C.T."/>
            <person name="Hug L.A."/>
            <person name="Sharon I."/>
            <person name="Castelle C.J."/>
            <person name="Probst A.J."/>
            <person name="Thomas B.C."/>
            <person name="Singh A."/>
            <person name="Wilkins M.J."/>
            <person name="Karaoz U."/>
            <person name="Brodie E.L."/>
            <person name="Williams K.H."/>
            <person name="Hubbard S.S."/>
            <person name="Banfield J.F."/>
        </authorList>
    </citation>
    <scope>NUCLEOTIDE SEQUENCE [LARGE SCALE GENOMIC DNA]</scope>
</reference>
<sequence length="181" mass="18784">MSKIAKKVIPVPSGVAVSVSDRTVRVVGPKGELTMGLPAQVEVLVEGNIINTTYDEGASHLAGLTRSTIANMTYGVTTGWSKVLELSGTGYRAAATNEQLTLNLGFSHPVIMVAPGGIAFEVKENKITVLGADKILVGGVAAKIRNLRPADPYKAKGLKYEGEVIVRKAGKAAKAAAGATK</sequence>
<dbReference type="Pfam" id="PF00347">
    <property type="entry name" value="Ribosomal_L6"/>
    <property type="match status" value="2"/>
</dbReference>
<evidence type="ECO:0000256" key="3">
    <source>
        <dbReference type="ARBA" id="ARBA00035454"/>
    </source>
</evidence>
<keyword evidence="2 5" id="KW-0687">Ribonucleoprotein</keyword>
<dbReference type="InterPro" id="IPR019906">
    <property type="entry name" value="Ribosomal_uL6_bac-type"/>
</dbReference>
<keyword evidence="6" id="KW-0699">rRNA-binding</keyword>
<dbReference type="PRINTS" id="PR00059">
    <property type="entry name" value="RIBOSOMALL6"/>
</dbReference>
<dbReference type="EMBL" id="MEXN01000007">
    <property type="protein sequence ID" value="OGD03322.1"/>
    <property type="molecule type" value="Genomic_DNA"/>
</dbReference>
<protein>
    <recommendedName>
        <fullName evidence="3 4">50S ribosomal protein L6</fullName>
    </recommendedName>
</protein>
<dbReference type="GO" id="GO:0003735">
    <property type="term" value="F:structural constituent of ribosome"/>
    <property type="evidence" value="ECO:0007669"/>
    <property type="project" value="UniProtKB-UniRule"/>
</dbReference>
<dbReference type="PANTHER" id="PTHR11655:SF14">
    <property type="entry name" value="LARGE RIBOSOMAL SUBUNIT PROTEIN UL6M"/>
    <property type="match status" value="1"/>
</dbReference>
<evidence type="ECO:0000259" key="7">
    <source>
        <dbReference type="Pfam" id="PF00347"/>
    </source>
</evidence>
<dbReference type="InterPro" id="IPR036789">
    <property type="entry name" value="Ribosomal_uL6-like_a/b-dom_sf"/>
</dbReference>
<dbReference type="GO" id="GO:0022625">
    <property type="term" value="C:cytosolic large ribosomal subunit"/>
    <property type="evidence" value="ECO:0007669"/>
    <property type="project" value="UniProtKB-UniRule"/>
</dbReference>
<name>A0A1F4ZAS7_9BACT</name>
<comment type="function">
    <text evidence="6">This protein binds to the 23S rRNA, and is important in its secondary structure. It is located near the subunit interface in the base of the L7/L12 stalk, and near the tRNA binding site of the peptidyltransferase center.</text>
</comment>
<feature type="domain" description="Large ribosomal subunit protein uL6 alpha-beta" evidence="7">
    <location>
        <begin position="88"/>
        <end position="160"/>
    </location>
</feature>
<gene>
    <name evidence="8" type="ORF">A2989_00630</name>
</gene>
<evidence type="ECO:0000313" key="8">
    <source>
        <dbReference type="EMBL" id="OGD03322.1"/>
    </source>
</evidence>
<dbReference type="SUPFAM" id="SSF56053">
    <property type="entry name" value="Ribosomal protein L6"/>
    <property type="match status" value="2"/>
</dbReference>
<evidence type="ECO:0000256" key="4">
    <source>
        <dbReference type="NCBIfam" id="TIGR03654"/>
    </source>
</evidence>
<feature type="domain" description="Large ribosomal subunit protein uL6 alpha-beta" evidence="7">
    <location>
        <begin position="11"/>
        <end position="79"/>
    </location>
</feature>
<comment type="caution">
    <text evidence="8">The sequence shown here is derived from an EMBL/GenBank/DDBJ whole genome shotgun (WGS) entry which is preliminary data.</text>
</comment>
<dbReference type="GO" id="GO:0002181">
    <property type="term" value="P:cytoplasmic translation"/>
    <property type="evidence" value="ECO:0007669"/>
    <property type="project" value="TreeGrafter"/>
</dbReference>
<evidence type="ECO:0000313" key="9">
    <source>
        <dbReference type="Proteomes" id="UP000177080"/>
    </source>
</evidence>
<dbReference type="PANTHER" id="PTHR11655">
    <property type="entry name" value="60S/50S RIBOSOMAL PROTEIN L6/L9"/>
    <property type="match status" value="1"/>
</dbReference>
<organism evidence="8 9">
    <name type="scientific">Candidatus Amesbacteria bacterium RIFCSPLOWO2_01_FULL_48_25</name>
    <dbReference type="NCBI Taxonomy" id="1797259"/>
    <lineage>
        <taxon>Bacteria</taxon>
        <taxon>Candidatus Amesiibacteriota</taxon>
    </lineage>
</organism>
<evidence type="ECO:0000256" key="2">
    <source>
        <dbReference type="ARBA" id="ARBA00023274"/>
    </source>
</evidence>